<dbReference type="KEGG" id="vg:35382824"/>
<name>A0A2I2L5U0_9VIRU</name>
<dbReference type="EMBL" id="LT906555">
    <property type="protein sequence ID" value="SNW62881.1"/>
    <property type="molecule type" value="Genomic_DNA"/>
</dbReference>
<dbReference type="Gene3D" id="1.25.40.20">
    <property type="entry name" value="Ankyrin repeat-containing domain"/>
    <property type="match status" value="1"/>
</dbReference>
<protein>
    <submittedName>
        <fullName evidence="1">Ankyrin-repeat protein</fullName>
    </submittedName>
</protein>
<dbReference type="InterPro" id="IPR036770">
    <property type="entry name" value="Ankyrin_rpt-contain_sf"/>
</dbReference>
<sequence>MDLPTDTLNHIISYIPLDNTIDIIKFVTSNKALYNKCTTISYIPYLQNHKNLKDIYKHIILEDNVMALTSLLYNRNIPNNILYKICKYGNIKCFTSIYRRYGCTMDNLLLYYSCTNPNTNILQYLLENNYKVDDNCLSICIFHKLHKNLNLLLTKEFNKNARHTSKNEVIRFQRNSARKREKMKGLPLLPKWYRKRCKTTPETTNINMLTYACQKSNVDVVRALINGGFNLYEDNHSAVFHCKNANILQFILQYYNKDNINEINWNLCINNYICRRSVGIIKQNYFDDKQFQIFKVLYDFLMYWEYENINWTEACKNVENIQIISHIAQHNLIYDKSYLNEWFLFVLKSGNIHLGEKLLKIGADIGCIVDRDPTYCMQGTYAAQCPHIAYVLNNTNVMEFLFKSGLGKIINNDHIIDIWWYMLTIRGKSNIDDMIFTCNKYIPINYDIRKCIYNKIRNKNNYQLDIQQRDDMKSYNDRIKLLD</sequence>
<proteinExistence type="predicted"/>
<dbReference type="Proteomes" id="UP000236316">
    <property type="component" value="Segment"/>
</dbReference>
<dbReference type="InterPro" id="IPR002110">
    <property type="entry name" value="Ankyrin_rpt"/>
</dbReference>
<keyword evidence="2" id="KW-1185">Reference proteome</keyword>
<evidence type="ECO:0000313" key="2">
    <source>
        <dbReference type="Proteomes" id="UP000236316"/>
    </source>
</evidence>
<gene>
    <name evidence="1" type="ORF">ORPV_977</name>
</gene>
<dbReference type="SMART" id="SM00248">
    <property type="entry name" value="ANK"/>
    <property type="match status" value="2"/>
</dbReference>
<organism evidence="1">
    <name type="scientific">Orpheovirus IHUMI-LCC2</name>
    <dbReference type="NCBI Taxonomy" id="2023057"/>
    <lineage>
        <taxon>Viruses</taxon>
        <taxon>Varidnaviria</taxon>
        <taxon>Bamfordvirae</taxon>
        <taxon>Nucleocytoviricota</taxon>
        <taxon>Megaviricetes</taxon>
        <taxon>Pimascovirales</taxon>
        <taxon>Ocovirineae</taxon>
        <taxon>Orpheoviridae</taxon>
        <taxon>Alphaorpheovirus</taxon>
        <taxon>Alphaorpheovirus massiliense</taxon>
    </lineage>
</organism>
<dbReference type="RefSeq" id="YP_009449183.1">
    <property type="nucleotide sequence ID" value="NC_036594.1"/>
</dbReference>
<accession>A0A2I2L5U0</accession>
<evidence type="ECO:0000313" key="1">
    <source>
        <dbReference type="EMBL" id="SNW62881.1"/>
    </source>
</evidence>
<dbReference type="GeneID" id="35382824"/>
<dbReference type="SUPFAM" id="SSF48403">
    <property type="entry name" value="Ankyrin repeat"/>
    <property type="match status" value="1"/>
</dbReference>
<reference evidence="1" key="1">
    <citation type="submission" date="2017-08" db="EMBL/GenBank/DDBJ databases">
        <authorList>
            <consortium name="Urmite Genomes"/>
        </authorList>
    </citation>
    <scope>NUCLEOTIDE SEQUENCE [LARGE SCALE GENOMIC DNA]</scope>
    <source>
        <strain evidence="1">IHUMI-LCC2</strain>
    </source>
</reference>